<organism evidence="6 7">
    <name type="scientific">Phocoenobacter atlanticus subsp. atlanticus</name>
    <dbReference type="NCBI Taxonomy" id="3061285"/>
    <lineage>
        <taxon>Bacteria</taxon>
        <taxon>Pseudomonadati</taxon>
        <taxon>Pseudomonadota</taxon>
        <taxon>Gammaproteobacteria</taxon>
        <taxon>Pasteurellales</taxon>
        <taxon>Pasteurellaceae</taxon>
        <taxon>Phocoenobacter</taxon>
        <taxon>Phocoenobacter atlanticus</taxon>
    </lineage>
</organism>
<accession>A0AAW8CD62</accession>
<keyword evidence="2" id="KW-0677">Repeat</keyword>
<evidence type="ECO:0000256" key="3">
    <source>
        <dbReference type="ARBA" id="ARBA00022837"/>
    </source>
</evidence>
<keyword evidence="1" id="KW-0732">Signal</keyword>
<dbReference type="Pfam" id="PF14252">
    <property type="entry name" value="DUF4347"/>
    <property type="match status" value="1"/>
</dbReference>
<dbReference type="AlphaFoldDB" id="A0AAW8CD62"/>
<gene>
    <name evidence="6" type="ORF">QJU57_07675</name>
</gene>
<dbReference type="InterPro" id="IPR025592">
    <property type="entry name" value="DUF4347"/>
</dbReference>
<protein>
    <submittedName>
        <fullName evidence="6">DUF4347 domain-containing protein</fullName>
    </submittedName>
</protein>
<dbReference type="Proteomes" id="UP001226020">
    <property type="component" value="Unassembled WGS sequence"/>
</dbReference>
<feature type="domain" description="DUF4347" evidence="5">
    <location>
        <begin position="23"/>
        <end position="178"/>
    </location>
</feature>
<keyword evidence="7" id="KW-1185">Reference proteome</keyword>
<evidence type="ECO:0000313" key="7">
    <source>
        <dbReference type="Proteomes" id="UP001226020"/>
    </source>
</evidence>
<sequence>MKLVNEDIKNDKGVGLFQRVNEIAFVDKSINDWEKLIRDIPDGVRVVLLQQDKVPALEQISDYLSLHSSDTSKFSAIHLISHGSDGELNLVGQQLNKSNLSIYEKELNIIKESLDDRGDILIYGCDVAKTEEGKEFVQLLSEITDADVVASDDITTAKSSDGDLELEYEVGNVETSIVSLNDLQVSLSSPTTSTKLVGRQDNESLWWNGKGAIHHTFDTFVADIGDFSWRDPSLRVDLPANSYAGLDYDIQLTNLKVGMPITLDASAGDYDLDYPITVDVAMPSSVKAGEEFQIEAGFTMADLPTLNINAPQFDFLVEAGVFGNLNGHLGLEWDVPVAGQGAKALLGKTENNGISYENENQPLDRLNTTLLEISTTKNEITYIDKNLETQTVSMTGSSGKRLIDTSKAEELIDHYNGQLVANDYFSIDTNLDFSKEAFSIATEITPDNSGLYDIETVVSKKDSVISMTADIDDILGGLLQLVPNPATKVLGNVISNLDFQYGKEVDLWLTTVEAELTATLLSIDATIGLKPAIKFNLDAQDVCVYNRDTGDKLGYLQEDGQIFTFDTYSDQSLSEITLDYKLDCEFSTSFGFIADGEFDVKALGLEGKLEDFEIPALFKNGSSHYFYDESFPFELGRYFPEMLTFSKSLRGEDGISLGSTTHRINYGDETTAPIFSQKNQPTRISVAIDSDNEEGANGYTLFNEGNEGEVTTINFVIKRSGNLDKSTVVNYSFALGRLVDADDFVDGIPEDGSVTFNAYEQSKTISIKVKGDNVAEIDESLQMFVSSDAQVLKESVAAIIVSDDGKLVTGEGFIRGSSNDDVIIDSVKDDLISAGAGDDKISLIHGGSNKAYAGTGNDEITVSTLGTVTNTISGGAGIDTLKLDYSKTPEYSNNLGLEHYFYIGSEEKRLHNESSFSEISTTLAKNNIKHKYYNKYYRSNIGWSYNNIEDDL</sequence>
<evidence type="ECO:0000259" key="4">
    <source>
        <dbReference type="Pfam" id="PF03160"/>
    </source>
</evidence>
<comment type="caution">
    <text evidence="6">The sequence shown here is derived from an EMBL/GenBank/DDBJ whole genome shotgun (WGS) entry which is preliminary data.</text>
</comment>
<dbReference type="InterPro" id="IPR011049">
    <property type="entry name" value="Serralysin-like_metalloprot_C"/>
</dbReference>
<dbReference type="InterPro" id="IPR003644">
    <property type="entry name" value="Calx_beta"/>
</dbReference>
<evidence type="ECO:0000313" key="6">
    <source>
        <dbReference type="EMBL" id="MDP8148955.1"/>
    </source>
</evidence>
<dbReference type="Gene3D" id="2.60.40.2030">
    <property type="match status" value="1"/>
</dbReference>
<evidence type="ECO:0000256" key="2">
    <source>
        <dbReference type="ARBA" id="ARBA00022737"/>
    </source>
</evidence>
<dbReference type="EMBL" id="JASAXT010000013">
    <property type="protein sequence ID" value="MDP8148955.1"/>
    <property type="molecule type" value="Genomic_DNA"/>
</dbReference>
<dbReference type="SUPFAM" id="SSF51120">
    <property type="entry name" value="beta-Roll"/>
    <property type="match status" value="1"/>
</dbReference>
<dbReference type="InterPro" id="IPR038081">
    <property type="entry name" value="CalX-like_sf"/>
</dbReference>
<proteinExistence type="predicted"/>
<keyword evidence="3" id="KW-0106">Calcium</keyword>
<dbReference type="SUPFAM" id="SSF141072">
    <property type="entry name" value="CalX-like"/>
    <property type="match status" value="1"/>
</dbReference>
<reference evidence="6 7" key="1">
    <citation type="journal article" date="2023" name="Front. Microbiol.">
        <title>Phylogeography and host specificity of Pasteurellaceae pathogenic to sea-farmed fish in the north-east Atlantic.</title>
        <authorList>
            <person name="Gulla S."/>
            <person name="Colquhoun D.J."/>
            <person name="Olsen A.B."/>
            <person name="Spilsberg B."/>
            <person name="Lagesen K."/>
            <person name="Aakesson C.P."/>
            <person name="Strom S."/>
            <person name="Manji F."/>
            <person name="Birkbeck T.H."/>
            <person name="Nilsen H.K."/>
        </authorList>
    </citation>
    <scope>NUCLEOTIDE SEQUENCE [LARGE SCALE GENOMIC DNA]</scope>
    <source>
        <strain evidence="6 7">NVIB3131</strain>
    </source>
</reference>
<name>A0AAW8CD62_9PAST</name>
<dbReference type="GO" id="GO:0007154">
    <property type="term" value="P:cell communication"/>
    <property type="evidence" value="ECO:0007669"/>
    <property type="project" value="InterPro"/>
</dbReference>
<dbReference type="Pfam" id="PF03160">
    <property type="entry name" value="Calx-beta"/>
    <property type="match status" value="1"/>
</dbReference>
<feature type="domain" description="Calx-beta" evidence="4">
    <location>
        <begin position="709"/>
        <end position="804"/>
    </location>
</feature>
<evidence type="ECO:0000259" key="5">
    <source>
        <dbReference type="Pfam" id="PF14252"/>
    </source>
</evidence>
<dbReference type="RefSeq" id="WP_306351868.1">
    <property type="nucleotide sequence ID" value="NZ_JASAWX010000014.1"/>
</dbReference>
<evidence type="ECO:0000256" key="1">
    <source>
        <dbReference type="ARBA" id="ARBA00022729"/>
    </source>
</evidence>
<feature type="non-terminal residue" evidence="6">
    <location>
        <position position="952"/>
    </location>
</feature>
<dbReference type="GO" id="GO:0016020">
    <property type="term" value="C:membrane"/>
    <property type="evidence" value="ECO:0007669"/>
    <property type="project" value="InterPro"/>
</dbReference>